<evidence type="ECO:0000313" key="2">
    <source>
        <dbReference type="EMBL" id="QHT33415.1"/>
    </source>
</evidence>
<evidence type="ECO:0000256" key="1">
    <source>
        <dbReference type="SAM" id="MobiDB-lite"/>
    </source>
</evidence>
<feature type="region of interest" description="Disordered" evidence="1">
    <location>
        <begin position="230"/>
        <end position="284"/>
    </location>
</feature>
<reference evidence="2" key="1">
    <citation type="journal article" date="2020" name="Nature">
        <title>Giant virus diversity and host interactions through global metagenomics.</title>
        <authorList>
            <person name="Schulz F."/>
            <person name="Roux S."/>
            <person name="Paez-Espino D."/>
            <person name="Jungbluth S."/>
            <person name="Walsh D.A."/>
            <person name="Denef V.J."/>
            <person name="McMahon K.D."/>
            <person name="Konstantinidis K.T."/>
            <person name="Eloe-Fadrosh E.A."/>
            <person name="Kyrpides N.C."/>
            <person name="Woyke T."/>
        </authorList>
    </citation>
    <scope>NUCLEOTIDE SEQUENCE</scope>
    <source>
        <strain evidence="2">GVMAG-M-3300009161-36</strain>
    </source>
</reference>
<feature type="region of interest" description="Disordered" evidence="1">
    <location>
        <begin position="313"/>
        <end position="345"/>
    </location>
</feature>
<protein>
    <submittedName>
        <fullName evidence="2">Uncharacterized protein</fullName>
    </submittedName>
</protein>
<proteinExistence type="predicted"/>
<feature type="compositionally biased region" description="Polar residues" evidence="1">
    <location>
        <begin position="25"/>
        <end position="35"/>
    </location>
</feature>
<feature type="compositionally biased region" description="Basic and acidic residues" evidence="1">
    <location>
        <begin position="1"/>
        <end position="16"/>
    </location>
</feature>
<sequence length="345" mass="38851">MVNNNDKDKNQKENKKSKLTKMDVNLNTKVINGNDNVEKDSNQESSIKKQKNIKVKDKENNITFIVVERNGDLKEHEIKENAICAEELCKKCKFKKIDGYIKRTEWEYLSKSLTSSASSSASDNKIIIELWAKNDGLANYENKYEFPPPVDNELFFGACALIARNNKNNYINLTKDMWNKIYEYLFGGFESLAVNEDSDEEEEDELDAIPSNKKTRDGYLKDGFVVDGGGVAGDSEGDVEEAQDDSDTETDEDSDSSSDDDDSENGDKQSFSGDEGDGVGLYSNKKNKNALHINKMNVKNVATLKNVTNIKTYGSKHIIKDDEDENAGWNTDESSELSEEEYSYS</sequence>
<name>A0A6C0F1Z5_9ZZZZ</name>
<accession>A0A6C0F1Z5</accession>
<organism evidence="2">
    <name type="scientific">viral metagenome</name>
    <dbReference type="NCBI Taxonomy" id="1070528"/>
    <lineage>
        <taxon>unclassified sequences</taxon>
        <taxon>metagenomes</taxon>
        <taxon>organismal metagenomes</taxon>
    </lineage>
</organism>
<feature type="compositionally biased region" description="Acidic residues" evidence="1">
    <location>
        <begin position="333"/>
        <end position="345"/>
    </location>
</feature>
<feature type="region of interest" description="Disordered" evidence="1">
    <location>
        <begin position="1"/>
        <end position="50"/>
    </location>
</feature>
<dbReference type="EMBL" id="MN738968">
    <property type="protein sequence ID" value="QHT33415.1"/>
    <property type="molecule type" value="Genomic_DNA"/>
</dbReference>
<dbReference type="AlphaFoldDB" id="A0A6C0F1Z5"/>
<feature type="compositionally biased region" description="Acidic residues" evidence="1">
    <location>
        <begin position="235"/>
        <end position="264"/>
    </location>
</feature>